<dbReference type="PANTHER" id="PTHR11690:SF248">
    <property type="entry name" value="PICKPOCKET 17, ISOFORM A"/>
    <property type="match status" value="1"/>
</dbReference>
<evidence type="ECO:0000256" key="5">
    <source>
        <dbReference type="ARBA" id="ARBA00022692"/>
    </source>
</evidence>
<protein>
    <submittedName>
        <fullName evidence="15">Uncharacterized protein</fullName>
    </submittedName>
</protein>
<accession>A0A0C2HC68</accession>
<dbReference type="Proteomes" id="UP000054047">
    <property type="component" value="Unassembled WGS sequence"/>
</dbReference>
<evidence type="ECO:0000256" key="9">
    <source>
        <dbReference type="ARBA" id="ARBA00023136"/>
    </source>
</evidence>
<name>A0A0C2HC68_9BILA</name>
<dbReference type="InterPro" id="IPR001873">
    <property type="entry name" value="ENaC"/>
</dbReference>
<comment type="similarity">
    <text evidence="2 13">Belongs to the amiloride-sensitive sodium channel (TC 1.A.6) family.</text>
</comment>
<comment type="subcellular location">
    <subcellularLocation>
        <location evidence="1">Membrane</location>
        <topology evidence="1">Multi-pass membrane protein</topology>
    </subcellularLocation>
</comment>
<evidence type="ECO:0000313" key="16">
    <source>
        <dbReference type="Proteomes" id="UP000054047"/>
    </source>
</evidence>
<dbReference type="AlphaFoldDB" id="A0A0C2HC68"/>
<organism evidence="15 16">
    <name type="scientific">Ancylostoma duodenale</name>
    <dbReference type="NCBI Taxonomy" id="51022"/>
    <lineage>
        <taxon>Eukaryota</taxon>
        <taxon>Metazoa</taxon>
        <taxon>Ecdysozoa</taxon>
        <taxon>Nematoda</taxon>
        <taxon>Chromadorea</taxon>
        <taxon>Rhabditida</taxon>
        <taxon>Rhabditina</taxon>
        <taxon>Rhabditomorpha</taxon>
        <taxon>Strongyloidea</taxon>
        <taxon>Ancylostomatidae</taxon>
        <taxon>Ancylostomatinae</taxon>
        <taxon>Ancylostoma</taxon>
    </lineage>
</organism>
<sequence length="118" mass="12973">MSYEVLRESESYSFVNLISDIGGQMGLWLGASVLTAIEILIFLISIVSIAVSSHLKYLDKFKAESDVEKKPDIDWLEASSDVLYYTSGRGATAAVEGPPTPPKEMPPPRMTLRPLLVL</sequence>
<gene>
    <name evidence="15" type="ORF">ANCDUO_00415</name>
</gene>
<reference evidence="15 16" key="1">
    <citation type="submission" date="2013-12" db="EMBL/GenBank/DDBJ databases">
        <title>Draft genome of the parsitic nematode Ancylostoma duodenale.</title>
        <authorList>
            <person name="Mitreva M."/>
        </authorList>
    </citation>
    <scope>NUCLEOTIDE SEQUENCE [LARGE SCALE GENOMIC DNA]</scope>
    <source>
        <strain evidence="15 16">Zhejiang</strain>
    </source>
</reference>
<evidence type="ECO:0000256" key="4">
    <source>
        <dbReference type="ARBA" id="ARBA00022461"/>
    </source>
</evidence>
<evidence type="ECO:0000256" key="2">
    <source>
        <dbReference type="ARBA" id="ARBA00007193"/>
    </source>
</evidence>
<keyword evidence="8 13" id="KW-0406">Ion transport</keyword>
<keyword evidence="12 13" id="KW-0407">Ion channel</keyword>
<evidence type="ECO:0000256" key="8">
    <source>
        <dbReference type="ARBA" id="ARBA00023065"/>
    </source>
</evidence>
<feature type="transmembrane region" description="Helical" evidence="14">
    <location>
        <begin position="27"/>
        <end position="51"/>
    </location>
</feature>
<evidence type="ECO:0000256" key="13">
    <source>
        <dbReference type="RuleBase" id="RU000679"/>
    </source>
</evidence>
<keyword evidence="10" id="KW-0325">Glycoprotein</keyword>
<dbReference type="Pfam" id="PF00858">
    <property type="entry name" value="ASC"/>
    <property type="match status" value="1"/>
</dbReference>
<dbReference type="PANTHER" id="PTHR11690">
    <property type="entry name" value="AMILORIDE-SENSITIVE SODIUM CHANNEL-RELATED"/>
    <property type="match status" value="1"/>
</dbReference>
<dbReference type="GO" id="GO:0015280">
    <property type="term" value="F:ligand-gated sodium channel activity"/>
    <property type="evidence" value="ECO:0007669"/>
    <property type="project" value="TreeGrafter"/>
</dbReference>
<dbReference type="OrthoDB" id="5855018at2759"/>
<keyword evidence="11 13" id="KW-0739">Sodium transport</keyword>
<evidence type="ECO:0000256" key="7">
    <source>
        <dbReference type="ARBA" id="ARBA00023053"/>
    </source>
</evidence>
<dbReference type="EMBL" id="KN726195">
    <property type="protein sequence ID" value="KIH69249.1"/>
    <property type="molecule type" value="Genomic_DNA"/>
</dbReference>
<proteinExistence type="inferred from homology"/>
<evidence type="ECO:0000256" key="11">
    <source>
        <dbReference type="ARBA" id="ARBA00023201"/>
    </source>
</evidence>
<keyword evidence="4 13" id="KW-0894">Sodium channel</keyword>
<evidence type="ECO:0000313" key="15">
    <source>
        <dbReference type="EMBL" id="KIH69249.1"/>
    </source>
</evidence>
<keyword evidence="16" id="KW-1185">Reference proteome</keyword>
<evidence type="ECO:0000256" key="3">
    <source>
        <dbReference type="ARBA" id="ARBA00022448"/>
    </source>
</evidence>
<dbReference type="PRINTS" id="PR01078">
    <property type="entry name" value="AMINACHANNEL"/>
</dbReference>
<keyword evidence="9 14" id="KW-0472">Membrane</keyword>
<dbReference type="GO" id="GO:0005886">
    <property type="term" value="C:plasma membrane"/>
    <property type="evidence" value="ECO:0007669"/>
    <property type="project" value="TreeGrafter"/>
</dbReference>
<keyword evidence="3 13" id="KW-0813">Transport</keyword>
<evidence type="ECO:0000256" key="12">
    <source>
        <dbReference type="ARBA" id="ARBA00023303"/>
    </source>
</evidence>
<keyword evidence="5 13" id="KW-0812">Transmembrane</keyword>
<evidence type="ECO:0000256" key="6">
    <source>
        <dbReference type="ARBA" id="ARBA00022989"/>
    </source>
</evidence>
<keyword evidence="7" id="KW-0915">Sodium</keyword>
<evidence type="ECO:0000256" key="1">
    <source>
        <dbReference type="ARBA" id="ARBA00004141"/>
    </source>
</evidence>
<evidence type="ECO:0000256" key="14">
    <source>
        <dbReference type="SAM" id="Phobius"/>
    </source>
</evidence>
<keyword evidence="6 14" id="KW-1133">Transmembrane helix</keyword>
<evidence type="ECO:0000256" key="10">
    <source>
        <dbReference type="ARBA" id="ARBA00023180"/>
    </source>
</evidence>
<dbReference type="Gene3D" id="1.10.287.770">
    <property type="entry name" value="YojJ-like"/>
    <property type="match status" value="1"/>
</dbReference>